<dbReference type="GO" id="GO:0005634">
    <property type="term" value="C:nucleus"/>
    <property type="evidence" value="ECO:0007669"/>
    <property type="project" value="TreeGrafter"/>
</dbReference>
<dbReference type="Gramene" id="ONIVA06G22200.1">
    <property type="protein sequence ID" value="ONIVA06G22200.1"/>
    <property type="gene ID" value="ONIVA06G22200"/>
</dbReference>
<keyword evidence="1" id="KW-0805">Transcription regulation</keyword>
<evidence type="ECO:0000256" key="2">
    <source>
        <dbReference type="ARBA" id="ARBA00023125"/>
    </source>
</evidence>
<organism evidence="7">
    <name type="scientific">Oryza nivara</name>
    <name type="common">Indian wild rice</name>
    <name type="synonym">Oryza sativa f. spontanea</name>
    <dbReference type="NCBI Taxonomy" id="4536"/>
    <lineage>
        <taxon>Eukaryota</taxon>
        <taxon>Viridiplantae</taxon>
        <taxon>Streptophyta</taxon>
        <taxon>Embryophyta</taxon>
        <taxon>Tracheophyta</taxon>
        <taxon>Spermatophyta</taxon>
        <taxon>Magnoliopsida</taxon>
        <taxon>Liliopsida</taxon>
        <taxon>Poales</taxon>
        <taxon>Poaceae</taxon>
        <taxon>BOP clade</taxon>
        <taxon>Oryzoideae</taxon>
        <taxon>Oryzeae</taxon>
        <taxon>Oryzinae</taxon>
        <taxon>Oryza</taxon>
    </lineage>
</organism>
<dbReference type="Proteomes" id="UP000006591">
    <property type="component" value="Chromosome 6"/>
</dbReference>
<dbReference type="AlphaFoldDB" id="A0A0E0HSJ2"/>
<evidence type="ECO:0000259" key="6">
    <source>
        <dbReference type="PROSITE" id="PS51005"/>
    </source>
</evidence>
<evidence type="ECO:0000256" key="1">
    <source>
        <dbReference type="ARBA" id="ARBA00023015"/>
    </source>
</evidence>
<dbReference type="PROSITE" id="PS51005">
    <property type="entry name" value="NAC"/>
    <property type="match status" value="1"/>
</dbReference>
<dbReference type="InterPro" id="IPR003441">
    <property type="entry name" value="NAC-dom"/>
</dbReference>
<dbReference type="HOGENOM" id="CLU_025101_3_1_1"/>
<feature type="compositionally biased region" description="Basic and acidic residues" evidence="5">
    <location>
        <begin position="332"/>
        <end position="349"/>
    </location>
</feature>
<dbReference type="InterPro" id="IPR044799">
    <property type="entry name" value="SOG1-like"/>
</dbReference>
<keyword evidence="3" id="KW-0804">Transcription</keyword>
<dbReference type="Pfam" id="PF02365">
    <property type="entry name" value="NAM"/>
    <property type="match status" value="2"/>
</dbReference>
<dbReference type="GO" id="GO:0003700">
    <property type="term" value="F:DNA-binding transcription factor activity"/>
    <property type="evidence" value="ECO:0007669"/>
    <property type="project" value="InterPro"/>
</dbReference>
<feature type="region of interest" description="Disordered" evidence="5">
    <location>
        <begin position="122"/>
        <end position="198"/>
    </location>
</feature>
<accession>A0A0E0HSJ2</accession>
<evidence type="ECO:0000256" key="5">
    <source>
        <dbReference type="SAM" id="MobiDB-lite"/>
    </source>
</evidence>
<dbReference type="GO" id="GO:0000976">
    <property type="term" value="F:transcription cis-regulatory region binding"/>
    <property type="evidence" value="ECO:0007669"/>
    <property type="project" value="TreeGrafter"/>
</dbReference>
<keyword evidence="8" id="KW-1185">Reference proteome</keyword>
<feature type="compositionally biased region" description="Basic residues" evidence="5">
    <location>
        <begin position="488"/>
        <end position="501"/>
    </location>
</feature>
<keyword evidence="2" id="KW-0238">DNA-binding</keyword>
<name>A0A0E0HSJ2_ORYNI</name>
<feature type="region of interest" description="Disordered" evidence="5">
    <location>
        <begin position="318"/>
        <end position="356"/>
    </location>
</feature>
<feature type="compositionally biased region" description="Basic and acidic residues" evidence="5">
    <location>
        <begin position="403"/>
        <end position="418"/>
    </location>
</feature>
<dbReference type="PANTHER" id="PTHR31079">
    <property type="entry name" value="NAC DOMAIN-CONTAINING PROTEIN 73"/>
    <property type="match status" value="1"/>
</dbReference>
<dbReference type="PANTHER" id="PTHR31079:SF51">
    <property type="entry name" value="OS06G0560300 PROTEIN"/>
    <property type="match status" value="1"/>
</dbReference>
<evidence type="ECO:0000313" key="7">
    <source>
        <dbReference type="EnsemblPlants" id="ONIVA06G22200.1"/>
    </source>
</evidence>
<sequence>MDGVVAEDQAGGGGGGHRRLIGSRIEEHRKYMSEESCCPRCGHKIDRKLDWVGLPAGVKFDPTDQELIEHLEAKVRPGGEAAAHPLIDEFIPTIEGEDGICYTHPEKLPGVSKDGLSRHFFHRPSKAYTTGTRKRRKIQPPAAAASSGGGGGNASSSSSASAAAAVARHGHQQQQQQQQRSETRWHKTGKTRAVVGGGRQRGCKKILVLYTNFGKHRKPEKTNWVMHQYHLGEAEEERDGELVVSKIFYQTQPRQCAAADAAATASASAVDRRTTSGRDRAAAPMASANVSVAAFHGGAAGFDEFSFAQFRSSFEEAGMGASSSDHQSAMVDQRRQQQQHDDDEHDHRRGGGGHHYVGQQQSVAATFHVVSSPADPIARLMSPPPAHQGTVMLRQPEPPYIYHHQEDERPHQPRKFDGRSTSGSGLEEVIMGCTSRRSKGGETSGGKDGTEWQYPSFWPSDSQDHHGWKFHLSAQIYMSKETKMILKQSKRERQKKKKERKNKGDITRKI</sequence>
<feature type="region of interest" description="Disordered" evidence="5">
    <location>
        <begin position="486"/>
        <end position="510"/>
    </location>
</feature>
<reference evidence="7" key="2">
    <citation type="submission" date="2018-04" db="EMBL/GenBank/DDBJ databases">
        <title>OnivRS2 (Oryza nivara Reference Sequence Version 2).</title>
        <authorList>
            <person name="Zhang J."/>
            <person name="Kudrna D."/>
            <person name="Lee S."/>
            <person name="Talag J."/>
            <person name="Rajasekar S."/>
            <person name="Welchert J."/>
            <person name="Hsing Y.-I."/>
            <person name="Wing R.A."/>
        </authorList>
    </citation>
    <scope>NUCLEOTIDE SEQUENCE [LARGE SCALE GENOMIC DNA]</scope>
    <source>
        <strain evidence="7">SL10</strain>
    </source>
</reference>
<keyword evidence="4" id="KW-0539">Nucleus</keyword>
<dbReference type="OMA" id="GHHYVGQ"/>
<evidence type="ECO:0000256" key="4">
    <source>
        <dbReference type="ARBA" id="ARBA00023242"/>
    </source>
</evidence>
<feature type="compositionally biased region" description="Low complexity" evidence="5">
    <location>
        <begin position="154"/>
        <end position="180"/>
    </location>
</feature>
<feature type="region of interest" description="Disordered" evidence="5">
    <location>
        <begin position="403"/>
        <end position="454"/>
    </location>
</feature>
<dbReference type="EnsemblPlants" id="ONIVA06G22200.1">
    <property type="protein sequence ID" value="ONIVA06G22200.1"/>
    <property type="gene ID" value="ONIVA06G22200"/>
</dbReference>
<dbReference type="SUPFAM" id="SSF101941">
    <property type="entry name" value="NAC domain"/>
    <property type="match status" value="1"/>
</dbReference>
<dbReference type="InterPro" id="IPR036093">
    <property type="entry name" value="NAC_dom_sf"/>
</dbReference>
<evidence type="ECO:0000313" key="8">
    <source>
        <dbReference type="Proteomes" id="UP000006591"/>
    </source>
</evidence>
<dbReference type="eggNOG" id="ENOG502QQ7W">
    <property type="taxonomic scope" value="Eukaryota"/>
</dbReference>
<proteinExistence type="predicted"/>
<dbReference type="STRING" id="4536.A0A0E0HSJ2"/>
<feature type="domain" description="NAC" evidence="6">
    <location>
        <begin position="54"/>
        <end position="250"/>
    </location>
</feature>
<evidence type="ECO:0000256" key="3">
    <source>
        <dbReference type="ARBA" id="ARBA00023163"/>
    </source>
</evidence>
<protein>
    <recommendedName>
        <fullName evidence="6">NAC domain-containing protein</fullName>
    </recommendedName>
</protein>
<reference evidence="7" key="1">
    <citation type="submission" date="2015-04" db="UniProtKB">
        <authorList>
            <consortium name="EnsemblPlants"/>
        </authorList>
    </citation>
    <scope>IDENTIFICATION</scope>
    <source>
        <strain evidence="7">SL10</strain>
    </source>
</reference>
<dbReference type="Gene3D" id="2.170.150.80">
    <property type="entry name" value="NAC domain"/>
    <property type="match status" value="1"/>
</dbReference>